<dbReference type="FunFam" id="1.10.640.10:FF:000007">
    <property type="entry name" value="Peroxidase mlt-7"/>
    <property type="match status" value="1"/>
</dbReference>
<dbReference type="PROSITE" id="PS50292">
    <property type="entry name" value="PEROXIDASE_3"/>
    <property type="match status" value="1"/>
</dbReference>
<dbReference type="GO" id="GO:0005615">
    <property type="term" value="C:extracellular space"/>
    <property type="evidence" value="ECO:0007669"/>
    <property type="project" value="TreeGrafter"/>
</dbReference>
<accession>A0A0D8Y892</accession>
<evidence type="ECO:0000256" key="1">
    <source>
        <dbReference type="ARBA" id="ARBA00000189"/>
    </source>
</evidence>
<dbReference type="PANTHER" id="PTHR11475">
    <property type="entry name" value="OXIDASE/PEROXIDASE"/>
    <property type="match status" value="1"/>
</dbReference>
<dbReference type="InterPro" id="IPR010255">
    <property type="entry name" value="Haem_peroxidase_sf"/>
</dbReference>
<evidence type="ECO:0000256" key="8">
    <source>
        <dbReference type="ARBA" id="ARBA00023157"/>
    </source>
</evidence>
<keyword evidence="3 10" id="KW-0575">Peroxidase</keyword>
<gene>
    <name evidence="10" type="ORF">DICVIV_03036</name>
</gene>
<dbReference type="SUPFAM" id="SSF48113">
    <property type="entry name" value="Heme-dependent peroxidases"/>
    <property type="match status" value="1"/>
</dbReference>
<evidence type="ECO:0000256" key="9">
    <source>
        <dbReference type="PIRSR" id="PIRSR619791-2"/>
    </source>
</evidence>
<name>A0A0D8Y892_DICVI</name>
<keyword evidence="5 9" id="KW-0479">Metal-binding</keyword>
<evidence type="ECO:0000313" key="10">
    <source>
        <dbReference type="EMBL" id="KJH50791.1"/>
    </source>
</evidence>
<protein>
    <recommendedName>
        <fullName evidence="2">peroxidase</fullName>
        <ecNumber evidence="2">1.11.1.7</ecNumber>
    </recommendedName>
</protein>
<dbReference type="Gene3D" id="1.10.640.10">
    <property type="entry name" value="Haem peroxidase domain superfamily, animal type"/>
    <property type="match status" value="1"/>
</dbReference>
<dbReference type="PRINTS" id="PR00457">
    <property type="entry name" value="ANPEROXIDASE"/>
</dbReference>
<organism evidence="10 11">
    <name type="scientific">Dictyocaulus viviparus</name>
    <name type="common">Bovine lungworm</name>
    <dbReference type="NCBI Taxonomy" id="29172"/>
    <lineage>
        <taxon>Eukaryota</taxon>
        <taxon>Metazoa</taxon>
        <taxon>Ecdysozoa</taxon>
        <taxon>Nematoda</taxon>
        <taxon>Chromadorea</taxon>
        <taxon>Rhabditida</taxon>
        <taxon>Rhabditina</taxon>
        <taxon>Rhabditomorpha</taxon>
        <taxon>Strongyloidea</taxon>
        <taxon>Metastrongylidae</taxon>
        <taxon>Dictyocaulus</taxon>
    </lineage>
</organism>
<dbReference type="GO" id="GO:0046872">
    <property type="term" value="F:metal ion binding"/>
    <property type="evidence" value="ECO:0007669"/>
    <property type="project" value="UniProtKB-KW"/>
</dbReference>
<evidence type="ECO:0000256" key="2">
    <source>
        <dbReference type="ARBA" id="ARBA00012313"/>
    </source>
</evidence>
<keyword evidence="11" id="KW-1185">Reference proteome</keyword>
<dbReference type="CDD" id="cd09823">
    <property type="entry name" value="peroxinectin_like"/>
    <property type="match status" value="1"/>
</dbReference>
<sequence>MFASNLVDSVEDTFGRSLLSIDDITKRVPFGCVPQLRSDGVDCHKNLCYHLMFRTLDGTCNNLDKPMQGAAFRPYIRHFPPQYDDGRGEPVSSIIISRPTARESNRAMLSSAQSVVHDKYNNLMMQWGQFISHDMAKTTLQPSAQCISCFPVKSKCMPVAITPKDPNSTFRQKQCLKVSRSAPVCDVTPREQLNENTAYIDGSMIYGSSLKDLHKFREARTGLLKMNKFNDQIVLPFDQSKCPQKDKCTASFTAGDIRANLFVGLSSMHIIFAREHNRYQRKGPLFRMFYTCLTKPRIARHLQEMNGAWSGDRVFQEARKIVGATIQNILFKASDLQVYRRFKEYLPKLLGAAHTKVIGEYTGYNSSVDATIANEFTTSAFRFGHGMIEEFYKRLDFSGGNISHGGFFFGDGIFKSSKILFEGGVDPILRGFMNSAVKRPHRMTPAITEKMFGSTDLGTLNIQRGRDHAIPSYNTMRTFCGLPRAKTFEEFSDMILDRNLRIGLSRNYNVTDDVDFYVGSMLEDPMVGGLVGTTLSCVIGEQFKRLRDGDRFYYENPGVFTSDQLEEIRKTSLSRVICDNGDHFELISQDAFLLPGPQLTPCNKLPEVDLTKWKLQN</sequence>
<evidence type="ECO:0000256" key="5">
    <source>
        <dbReference type="ARBA" id="ARBA00022723"/>
    </source>
</evidence>
<dbReference type="EC" id="1.11.1.7" evidence="2"/>
<dbReference type="AlphaFoldDB" id="A0A0D8Y892"/>
<keyword evidence="7" id="KW-0560">Oxidoreductase</keyword>
<dbReference type="PANTHER" id="PTHR11475:SF61">
    <property type="entry name" value="PEROXIDASE MLT-7"/>
    <property type="match status" value="1"/>
</dbReference>
<dbReference type="GO" id="GO:0140825">
    <property type="term" value="F:lactoperoxidase activity"/>
    <property type="evidence" value="ECO:0007669"/>
    <property type="project" value="UniProtKB-EC"/>
</dbReference>
<keyword evidence="4 9" id="KW-0349">Heme</keyword>
<dbReference type="OrthoDB" id="823504at2759"/>
<evidence type="ECO:0000313" key="11">
    <source>
        <dbReference type="Proteomes" id="UP000053766"/>
    </source>
</evidence>
<dbReference type="EMBL" id="KN716197">
    <property type="protein sequence ID" value="KJH50791.1"/>
    <property type="molecule type" value="Genomic_DNA"/>
</dbReference>
<dbReference type="Proteomes" id="UP000053766">
    <property type="component" value="Unassembled WGS sequence"/>
</dbReference>
<dbReference type="GO" id="GO:0006979">
    <property type="term" value="P:response to oxidative stress"/>
    <property type="evidence" value="ECO:0007669"/>
    <property type="project" value="InterPro"/>
</dbReference>
<feature type="binding site" description="axial binding residue" evidence="9">
    <location>
        <position position="385"/>
    </location>
    <ligand>
        <name>heme b</name>
        <dbReference type="ChEBI" id="CHEBI:60344"/>
    </ligand>
    <ligandPart>
        <name>Fe</name>
        <dbReference type="ChEBI" id="CHEBI:18248"/>
    </ligandPart>
</feature>
<dbReference type="STRING" id="29172.A0A0D8Y892"/>
<dbReference type="InterPro" id="IPR019791">
    <property type="entry name" value="Haem_peroxidase_animal"/>
</dbReference>
<keyword evidence="8" id="KW-1015">Disulfide bond</keyword>
<reference evidence="11" key="2">
    <citation type="journal article" date="2016" name="Sci. Rep.">
        <title>Dictyocaulus viviparus genome, variome and transcriptome elucidate lungworm biology and support future intervention.</title>
        <authorList>
            <person name="McNulty S.N."/>
            <person name="Strube C."/>
            <person name="Rosa B.A."/>
            <person name="Martin J.C."/>
            <person name="Tyagi R."/>
            <person name="Choi Y.J."/>
            <person name="Wang Q."/>
            <person name="Hallsworth Pepin K."/>
            <person name="Zhang X."/>
            <person name="Ozersky P."/>
            <person name="Wilson R.K."/>
            <person name="Sternberg P.W."/>
            <person name="Gasser R.B."/>
            <person name="Mitreva M."/>
        </authorList>
    </citation>
    <scope>NUCLEOTIDE SEQUENCE [LARGE SCALE GENOMIC DNA]</scope>
    <source>
        <strain evidence="11">HannoverDv2000</strain>
    </source>
</reference>
<dbReference type="Pfam" id="PF03098">
    <property type="entry name" value="An_peroxidase"/>
    <property type="match status" value="2"/>
</dbReference>
<comment type="catalytic activity">
    <reaction evidence="1">
        <text>2 a phenolic donor + H2O2 = 2 a phenolic radical donor + 2 H2O</text>
        <dbReference type="Rhea" id="RHEA:56136"/>
        <dbReference type="ChEBI" id="CHEBI:15377"/>
        <dbReference type="ChEBI" id="CHEBI:16240"/>
        <dbReference type="ChEBI" id="CHEBI:139520"/>
        <dbReference type="ChEBI" id="CHEBI:139521"/>
        <dbReference type="EC" id="1.11.1.7"/>
    </reaction>
</comment>
<proteinExistence type="predicted"/>
<dbReference type="GO" id="GO:0020037">
    <property type="term" value="F:heme binding"/>
    <property type="evidence" value="ECO:0007669"/>
    <property type="project" value="InterPro"/>
</dbReference>
<dbReference type="InterPro" id="IPR037120">
    <property type="entry name" value="Haem_peroxidase_sf_animal"/>
</dbReference>
<evidence type="ECO:0000256" key="3">
    <source>
        <dbReference type="ARBA" id="ARBA00022559"/>
    </source>
</evidence>
<evidence type="ECO:0000256" key="6">
    <source>
        <dbReference type="ARBA" id="ARBA00022729"/>
    </source>
</evidence>
<reference evidence="10 11" key="1">
    <citation type="submission" date="2013-11" db="EMBL/GenBank/DDBJ databases">
        <title>Draft genome of the bovine lungworm Dictyocaulus viviparus.</title>
        <authorList>
            <person name="Mitreva M."/>
        </authorList>
    </citation>
    <scope>NUCLEOTIDE SEQUENCE [LARGE SCALE GENOMIC DNA]</scope>
    <source>
        <strain evidence="10 11">HannoverDv2000</strain>
    </source>
</reference>
<keyword evidence="6" id="KW-0732">Signal</keyword>
<keyword evidence="9" id="KW-0408">Iron</keyword>
<evidence type="ECO:0000256" key="7">
    <source>
        <dbReference type="ARBA" id="ARBA00023002"/>
    </source>
</evidence>
<evidence type="ECO:0000256" key="4">
    <source>
        <dbReference type="ARBA" id="ARBA00022617"/>
    </source>
</evidence>